<comment type="similarity">
    <text evidence="5">Belongs to the ROH1 family.</text>
</comment>
<evidence type="ECO:0000256" key="2">
    <source>
        <dbReference type="ARBA" id="ARBA00022692"/>
    </source>
</evidence>
<dbReference type="Proteomes" id="UP001630127">
    <property type="component" value="Unassembled WGS sequence"/>
</dbReference>
<keyword evidence="8" id="KW-1185">Reference proteome</keyword>
<evidence type="ECO:0000256" key="1">
    <source>
        <dbReference type="ARBA" id="ARBA00004167"/>
    </source>
</evidence>
<dbReference type="PANTHER" id="PTHR31509">
    <property type="entry name" value="BPS1-LIKE PROTEIN"/>
    <property type="match status" value="1"/>
</dbReference>
<sequence length="382" mass="43804">MHKQVSLVSFRRPIVTIRSDKVHVVGLSHDLDSQDSEIESFQEKVFKRFHDLSVADDDEFLSISWIQKLLDAFVGCQEEFRVILCNNKAYLLKPPVDKFLSEFFDRTTKALDICNATRDGIEKIQQWKKHLEIVLCALDCNQKLIGEGQIRRARKALMDLAIFMLDHKETGSVFSHHNRSFGSLQQSKDHNRCGSGHSRSLSWSVPNSWSASKQLQSMANNLVAPRGNELAAVNGLSIVIFTMSFILMFVLWILVAAFPCQDRGHQIQFTIPKHFPWSTPLYLLHSRINDESKKRGCQHSNGFLKEIYQIEKCINHMTDFVDSAQLPLTDEQREEVREGVKELSLVCEVCKTELDPLERHLRDVFRKIMSCRTGGLELLGFA</sequence>
<dbReference type="GO" id="GO:0016020">
    <property type="term" value="C:membrane"/>
    <property type="evidence" value="ECO:0007669"/>
    <property type="project" value="UniProtKB-SubCell"/>
</dbReference>
<feature type="transmembrane region" description="Helical" evidence="6">
    <location>
        <begin position="235"/>
        <end position="258"/>
    </location>
</feature>
<name>A0ABD3B4Y3_9GENT</name>
<evidence type="ECO:0000313" key="7">
    <source>
        <dbReference type="EMBL" id="KAL3538589.1"/>
    </source>
</evidence>
<dbReference type="EMBL" id="JBJUIK010000001">
    <property type="protein sequence ID" value="KAL3538589.1"/>
    <property type="molecule type" value="Genomic_DNA"/>
</dbReference>
<comment type="caution">
    <text evidence="7">The sequence shown here is derived from an EMBL/GenBank/DDBJ whole genome shotgun (WGS) entry which is preliminary data.</text>
</comment>
<accession>A0ABD3B4Y3</accession>
<keyword evidence="3 6" id="KW-1133">Transmembrane helix</keyword>
<evidence type="ECO:0000256" key="3">
    <source>
        <dbReference type="ARBA" id="ARBA00022989"/>
    </source>
</evidence>
<dbReference type="InterPro" id="IPR008511">
    <property type="entry name" value="ROH1-like"/>
</dbReference>
<organism evidence="7 8">
    <name type="scientific">Cinchona calisaya</name>
    <dbReference type="NCBI Taxonomy" id="153742"/>
    <lineage>
        <taxon>Eukaryota</taxon>
        <taxon>Viridiplantae</taxon>
        <taxon>Streptophyta</taxon>
        <taxon>Embryophyta</taxon>
        <taxon>Tracheophyta</taxon>
        <taxon>Spermatophyta</taxon>
        <taxon>Magnoliopsida</taxon>
        <taxon>eudicotyledons</taxon>
        <taxon>Gunneridae</taxon>
        <taxon>Pentapetalae</taxon>
        <taxon>asterids</taxon>
        <taxon>lamiids</taxon>
        <taxon>Gentianales</taxon>
        <taxon>Rubiaceae</taxon>
        <taxon>Cinchonoideae</taxon>
        <taxon>Cinchoneae</taxon>
        <taxon>Cinchona</taxon>
    </lineage>
</organism>
<proteinExistence type="inferred from homology"/>
<evidence type="ECO:0000313" key="8">
    <source>
        <dbReference type="Proteomes" id="UP001630127"/>
    </source>
</evidence>
<comment type="subcellular location">
    <subcellularLocation>
        <location evidence="1">Membrane</location>
        <topology evidence="1">Single-pass membrane protein</topology>
    </subcellularLocation>
</comment>
<dbReference type="Pfam" id="PF05633">
    <property type="entry name" value="ROH1-like"/>
    <property type="match status" value="1"/>
</dbReference>
<dbReference type="AlphaFoldDB" id="A0ABD3B4Y3"/>
<protein>
    <submittedName>
        <fullName evidence="7">Uncharacterized protein</fullName>
    </submittedName>
</protein>
<evidence type="ECO:0000256" key="4">
    <source>
        <dbReference type="ARBA" id="ARBA00023136"/>
    </source>
</evidence>
<evidence type="ECO:0000256" key="5">
    <source>
        <dbReference type="ARBA" id="ARBA00035114"/>
    </source>
</evidence>
<reference evidence="7 8" key="1">
    <citation type="submission" date="2024-11" db="EMBL/GenBank/DDBJ databases">
        <title>A near-complete genome assembly of Cinchona calisaya.</title>
        <authorList>
            <person name="Lian D.C."/>
            <person name="Zhao X.W."/>
            <person name="Wei L."/>
        </authorList>
    </citation>
    <scope>NUCLEOTIDE SEQUENCE [LARGE SCALE GENOMIC DNA]</scope>
    <source>
        <tissue evidence="7">Nenye</tissue>
    </source>
</reference>
<keyword evidence="2 6" id="KW-0812">Transmembrane</keyword>
<keyword evidence="4 6" id="KW-0472">Membrane</keyword>
<gene>
    <name evidence="7" type="ORF">ACH5RR_001955</name>
</gene>
<evidence type="ECO:0000256" key="6">
    <source>
        <dbReference type="SAM" id="Phobius"/>
    </source>
</evidence>